<organism evidence="2 3">
    <name type="scientific">Thalassiosira oceanica</name>
    <name type="common">Marine diatom</name>
    <dbReference type="NCBI Taxonomy" id="159749"/>
    <lineage>
        <taxon>Eukaryota</taxon>
        <taxon>Sar</taxon>
        <taxon>Stramenopiles</taxon>
        <taxon>Ochrophyta</taxon>
        <taxon>Bacillariophyta</taxon>
        <taxon>Coscinodiscophyceae</taxon>
        <taxon>Thalassiosirophycidae</taxon>
        <taxon>Thalassiosirales</taxon>
        <taxon>Thalassiosiraceae</taxon>
        <taxon>Thalassiosira</taxon>
    </lineage>
</organism>
<sequence length="151" mass="16599">KSLHTRIIEETHSSRRPAAQSESGLEYRDLKSLFRQRTSAYGAAYAAAENRNSQRVDRLHRYPDEQGGPCEQPEATPQADTGGKPQPFHRRASDDAPPARQASSGLPGADKRPSRMSRDDVQTEVLGLQQGQVPPGRVPQGREEATARGDE</sequence>
<feature type="non-terminal residue" evidence="2">
    <location>
        <position position="1"/>
    </location>
</feature>
<feature type="compositionally biased region" description="Basic and acidic residues" evidence="1">
    <location>
        <begin position="1"/>
        <end position="13"/>
    </location>
</feature>
<accession>K0SWU6</accession>
<proteinExistence type="predicted"/>
<protein>
    <submittedName>
        <fullName evidence="2">Uncharacterized protein</fullName>
    </submittedName>
</protein>
<evidence type="ECO:0000313" key="3">
    <source>
        <dbReference type="Proteomes" id="UP000266841"/>
    </source>
</evidence>
<evidence type="ECO:0000313" key="2">
    <source>
        <dbReference type="EMBL" id="EJK65466.1"/>
    </source>
</evidence>
<name>K0SWU6_THAOC</name>
<feature type="compositionally biased region" description="Basic and acidic residues" evidence="1">
    <location>
        <begin position="109"/>
        <end position="121"/>
    </location>
</feature>
<comment type="caution">
    <text evidence="2">The sequence shown here is derived from an EMBL/GenBank/DDBJ whole genome shotgun (WGS) entry which is preliminary data.</text>
</comment>
<keyword evidence="3" id="KW-1185">Reference proteome</keyword>
<feature type="region of interest" description="Disordered" evidence="1">
    <location>
        <begin position="1"/>
        <end position="30"/>
    </location>
</feature>
<dbReference type="Proteomes" id="UP000266841">
    <property type="component" value="Unassembled WGS sequence"/>
</dbReference>
<reference evidence="2 3" key="1">
    <citation type="journal article" date="2012" name="Genome Biol.">
        <title>Genome and low-iron response of an oceanic diatom adapted to chronic iron limitation.</title>
        <authorList>
            <person name="Lommer M."/>
            <person name="Specht M."/>
            <person name="Roy A.S."/>
            <person name="Kraemer L."/>
            <person name="Andreson R."/>
            <person name="Gutowska M.A."/>
            <person name="Wolf J."/>
            <person name="Bergner S.V."/>
            <person name="Schilhabel M.B."/>
            <person name="Klostermeier U.C."/>
            <person name="Beiko R.G."/>
            <person name="Rosenstiel P."/>
            <person name="Hippler M."/>
            <person name="Laroche J."/>
        </authorList>
    </citation>
    <scope>NUCLEOTIDE SEQUENCE [LARGE SCALE GENOMIC DNA]</scope>
    <source>
        <strain evidence="2 3">CCMP1005</strain>
    </source>
</reference>
<gene>
    <name evidence="2" type="ORF">THAOC_13664</name>
</gene>
<dbReference type="AlphaFoldDB" id="K0SWU6"/>
<feature type="compositionally biased region" description="Basic and acidic residues" evidence="1">
    <location>
        <begin position="140"/>
        <end position="151"/>
    </location>
</feature>
<feature type="region of interest" description="Disordered" evidence="1">
    <location>
        <begin position="45"/>
        <end position="151"/>
    </location>
</feature>
<feature type="compositionally biased region" description="Basic and acidic residues" evidence="1">
    <location>
        <begin position="52"/>
        <end position="64"/>
    </location>
</feature>
<evidence type="ECO:0000256" key="1">
    <source>
        <dbReference type="SAM" id="MobiDB-lite"/>
    </source>
</evidence>
<dbReference type="EMBL" id="AGNL01015775">
    <property type="protein sequence ID" value="EJK65466.1"/>
    <property type="molecule type" value="Genomic_DNA"/>
</dbReference>
<feature type="compositionally biased region" description="Low complexity" evidence="1">
    <location>
        <begin position="125"/>
        <end position="139"/>
    </location>
</feature>